<evidence type="ECO:0000313" key="15">
    <source>
        <dbReference type="Proteomes" id="UP000681075"/>
    </source>
</evidence>
<keyword evidence="7 9" id="KW-0807">Transducer</keyword>
<dbReference type="InterPro" id="IPR003660">
    <property type="entry name" value="HAMP_dom"/>
</dbReference>
<dbReference type="SUPFAM" id="SSF58104">
    <property type="entry name" value="Methyl-accepting chemotaxis protein (MCP) signaling domain"/>
    <property type="match status" value="1"/>
</dbReference>
<dbReference type="PROSITE" id="PS50111">
    <property type="entry name" value="CHEMOTAXIS_TRANSDUC_2"/>
    <property type="match status" value="1"/>
</dbReference>
<feature type="domain" description="T-SNARE coiled-coil homology" evidence="12">
    <location>
        <begin position="456"/>
        <end position="518"/>
    </location>
</feature>
<name>A0A8S8X9D9_9PROT</name>
<evidence type="ECO:0000259" key="12">
    <source>
        <dbReference type="PROSITE" id="PS50192"/>
    </source>
</evidence>
<dbReference type="SMART" id="SM00283">
    <property type="entry name" value="MA"/>
    <property type="match status" value="1"/>
</dbReference>
<comment type="caution">
    <text evidence="14">The sequence shown here is derived from an EMBL/GenBank/DDBJ whole genome shotgun (WGS) entry which is preliminary data.</text>
</comment>
<evidence type="ECO:0000256" key="8">
    <source>
        <dbReference type="ARBA" id="ARBA00029447"/>
    </source>
</evidence>
<keyword evidence="6 10" id="KW-0472">Membrane</keyword>
<dbReference type="Pfam" id="PF00672">
    <property type="entry name" value="HAMP"/>
    <property type="match status" value="1"/>
</dbReference>
<keyword evidence="2" id="KW-1003">Cell membrane</keyword>
<evidence type="ECO:0000256" key="4">
    <source>
        <dbReference type="ARBA" id="ARBA00022692"/>
    </source>
</evidence>
<sequence>MKIPLPHLRLSTRAVLFGVVGIVAVAGGVFWLAVAEFERELYDQAQARQATAMRVLKDVVASYGKGYRIVDDKLLVGDTVLNGNFEPVDRVKALVGGTATIFQGDTRITTNVMKPDGSGRAVGTKLQGPARDSVIDKGTAFFGEVPILGEPYFTAYEPIKDTAGKTIGILYVGLKKSELFAVLDTLQTKIALFGGAAALLVAVVLLFALRRLLRPLGALEGAMSRISHGDLATEVAFTDRNDELGAMARALQVFKDKAAQVEQMRRDQESERIAADARRRDELLQLADRLQRDVQGVASSVRDAAGEMRGQAGAMGRAVETVLGQASGVSAGSMRASTDVQTVAAAAEQLAAAVGEVSRQIDGTAAAAKDAVTRVREAGATVTGLDEASKRIGEVVGLINNIASQTNLLALNATIEAARAGDAGKGFAVVASEVKTLAGQTAKATEDIQAQVSAIQAATTRAVGSIEAVVGVIEQIDSMAAAVAAAVEEQGASTRSIADSVAHASTGIAEVTRGVAAVTDGIALNERAAQAVVGAAETLSGTSTTLGAAVDEFVARMRAA</sequence>
<evidence type="ECO:0000256" key="6">
    <source>
        <dbReference type="ARBA" id="ARBA00023136"/>
    </source>
</evidence>
<dbReference type="EMBL" id="BOPV01000001">
    <property type="protein sequence ID" value="GIL40618.1"/>
    <property type="molecule type" value="Genomic_DNA"/>
</dbReference>
<reference evidence="14" key="1">
    <citation type="submission" date="2021-02" db="EMBL/GenBank/DDBJ databases">
        <title>Genome sequence of Rhodospirillales sp. strain TMPK1 isolated from soil.</title>
        <authorList>
            <person name="Nakai R."/>
            <person name="Kusada H."/>
            <person name="Tamaki H."/>
        </authorList>
    </citation>
    <scope>NUCLEOTIDE SEQUENCE</scope>
    <source>
        <strain evidence="14">TMPK1</strain>
    </source>
</reference>
<comment type="subcellular location">
    <subcellularLocation>
        <location evidence="1">Cell inner membrane</location>
        <topology evidence="1">Multi-pass membrane protein</topology>
    </subcellularLocation>
</comment>
<evidence type="ECO:0000259" key="11">
    <source>
        <dbReference type="PROSITE" id="PS50111"/>
    </source>
</evidence>
<evidence type="ECO:0000256" key="3">
    <source>
        <dbReference type="ARBA" id="ARBA00022519"/>
    </source>
</evidence>
<evidence type="ECO:0000256" key="10">
    <source>
        <dbReference type="SAM" id="Phobius"/>
    </source>
</evidence>
<keyword evidence="15" id="KW-1185">Reference proteome</keyword>
<evidence type="ECO:0000256" key="5">
    <source>
        <dbReference type="ARBA" id="ARBA00022989"/>
    </source>
</evidence>
<feature type="transmembrane region" description="Helical" evidence="10">
    <location>
        <begin position="12"/>
        <end position="34"/>
    </location>
</feature>
<dbReference type="InterPro" id="IPR004089">
    <property type="entry name" value="MCPsignal_dom"/>
</dbReference>
<dbReference type="InterPro" id="IPR029151">
    <property type="entry name" value="Sensor-like_sf"/>
</dbReference>
<dbReference type="InterPro" id="IPR000727">
    <property type="entry name" value="T_SNARE_dom"/>
</dbReference>
<dbReference type="SMART" id="SM00304">
    <property type="entry name" value="HAMP"/>
    <property type="match status" value="2"/>
</dbReference>
<evidence type="ECO:0000256" key="9">
    <source>
        <dbReference type="PROSITE-ProRule" id="PRU00284"/>
    </source>
</evidence>
<dbReference type="PANTHER" id="PTHR32089:SF112">
    <property type="entry name" value="LYSOZYME-LIKE PROTEIN-RELATED"/>
    <property type="match status" value="1"/>
</dbReference>
<dbReference type="Pfam" id="PF17202">
    <property type="entry name" value="sCache_3_3"/>
    <property type="match status" value="1"/>
</dbReference>
<keyword evidence="5 10" id="KW-1133">Transmembrane helix</keyword>
<organism evidence="14 15">
    <name type="scientific">Roseiterribacter gracilis</name>
    <dbReference type="NCBI Taxonomy" id="2812848"/>
    <lineage>
        <taxon>Bacteria</taxon>
        <taxon>Pseudomonadati</taxon>
        <taxon>Pseudomonadota</taxon>
        <taxon>Alphaproteobacteria</taxon>
        <taxon>Rhodospirillales</taxon>
        <taxon>Roseiterribacteraceae</taxon>
        <taxon>Roseiterribacter</taxon>
    </lineage>
</organism>
<comment type="similarity">
    <text evidence="8">Belongs to the methyl-accepting chemotaxis (MCP) protein family.</text>
</comment>
<dbReference type="Gene3D" id="6.10.340.10">
    <property type="match status" value="1"/>
</dbReference>
<keyword evidence="3" id="KW-0997">Cell inner membrane</keyword>
<dbReference type="RefSeq" id="WP_420243756.1">
    <property type="nucleotide sequence ID" value="NZ_BOPV01000001.1"/>
</dbReference>
<accession>A0A8S8X9D9</accession>
<dbReference type="GO" id="GO:0005886">
    <property type="term" value="C:plasma membrane"/>
    <property type="evidence" value="ECO:0007669"/>
    <property type="project" value="UniProtKB-SubCell"/>
</dbReference>
<feature type="domain" description="HAMP" evidence="13">
    <location>
        <begin position="210"/>
        <end position="263"/>
    </location>
</feature>
<dbReference type="PROSITE" id="PS50885">
    <property type="entry name" value="HAMP"/>
    <property type="match status" value="1"/>
</dbReference>
<evidence type="ECO:0000313" key="14">
    <source>
        <dbReference type="EMBL" id="GIL40618.1"/>
    </source>
</evidence>
<dbReference type="SUPFAM" id="SSF103190">
    <property type="entry name" value="Sensory domain-like"/>
    <property type="match status" value="1"/>
</dbReference>
<dbReference type="GO" id="GO:0007165">
    <property type="term" value="P:signal transduction"/>
    <property type="evidence" value="ECO:0007669"/>
    <property type="project" value="UniProtKB-KW"/>
</dbReference>
<feature type="domain" description="Methyl-accepting transducer" evidence="11">
    <location>
        <begin position="304"/>
        <end position="530"/>
    </location>
</feature>
<gene>
    <name evidence="14" type="primary">mcp40H-7</name>
    <name evidence="14" type="ORF">TMPK1_28550</name>
</gene>
<dbReference type="AlphaFoldDB" id="A0A8S8X9D9"/>
<dbReference type="PROSITE" id="PS50192">
    <property type="entry name" value="T_SNARE"/>
    <property type="match status" value="1"/>
</dbReference>
<evidence type="ECO:0000256" key="2">
    <source>
        <dbReference type="ARBA" id="ARBA00022475"/>
    </source>
</evidence>
<proteinExistence type="inferred from homology"/>
<protein>
    <submittedName>
        <fullName evidence="14">Methyl-accepting chemotaxis protein</fullName>
    </submittedName>
</protein>
<evidence type="ECO:0000256" key="1">
    <source>
        <dbReference type="ARBA" id="ARBA00004429"/>
    </source>
</evidence>
<dbReference type="InterPro" id="IPR033463">
    <property type="entry name" value="sCache_3"/>
</dbReference>
<dbReference type="Proteomes" id="UP000681075">
    <property type="component" value="Unassembled WGS sequence"/>
</dbReference>
<dbReference type="PANTHER" id="PTHR32089">
    <property type="entry name" value="METHYL-ACCEPTING CHEMOTAXIS PROTEIN MCPB"/>
    <property type="match status" value="1"/>
</dbReference>
<evidence type="ECO:0000256" key="7">
    <source>
        <dbReference type="ARBA" id="ARBA00023224"/>
    </source>
</evidence>
<dbReference type="Pfam" id="PF00015">
    <property type="entry name" value="MCPsignal"/>
    <property type="match status" value="1"/>
</dbReference>
<dbReference type="Gene3D" id="1.10.287.950">
    <property type="entry name" value="Methyl-accepting chemotaxis protein"/>
    <property type="match status" value="1"/>
</dbReference>
<keyword evidence="4 10" id="KW-0812">Transmembrane</keyword>
<evidence type="ECO:0000259" key="13">
    <source>
        <dbReference type="PROSITE" id="PS50885"/>
    </source>
</evidence>
<feature type="transmembrane region" description="Helical" evidence="10">
    <location>
        <begin position="190"/>
        <end position="209"/>
    </location>
</feature>